<keyword evidence="2" id="KW-1185">Reference proteome</keyword>
<dbReference type="Proteomes" id="UP001497700">
    <property type="component" value="Unassembled WGS sequence"/>
</dbReference>
<proteinExistence type="predicted"/>
<comment type="caution">
    <text evidence="1">The sequence shown here is derived from an EMBL/GenBank/DDBJ whole genome shotgun (WGS) entry which is preliminary data.</text>
</comment>
<evidence type="ECO:0000313" key="1">
    <source>
        <dbReference type="EMBL" id="KAI4859327.1"/>
    </source>
</evidence>
<sequence length="631" mass="71653">MDHGSTLASGTEFPYPPLPSKEDAIRILTIEPGDFDDQINSTLTPVTFGARPKYMALSYTWGNPYPDNPEETDVIFVNTHYFSVRPNLSLALRHLRSPKYPLAIWVDAICINQKNTKELNEHVAMMSFIYRRAFMVVAWLGIRKQFGSFQFMRREWESGQTQHLAEYVDSSKRMSFSYEPDPYAFWGIPASSYWSRLWIVQEACLPHQLAFAFGSKIWDYEDLCRWQTLEAEKTKLSRSEDDLHLRTGLKSMIHLLDARDSRHTEDMALVNLLERFSEAACSEIRDKIYGLLGLANDVTPYSSANEDVDAESLTPWAELVHRPPGGRGMFKVDYSQSLYEVWAEVVKHVYFRAKSVGGKHTGQVPDATSLSTIGMDALITQEWHLDVVRTSGLVQEVLEQRVEEDRERPSGFKTIYQNPVIRAVGYITGEVLETGPEYTALVSSPRSEQEWLSCCEGYCDNPDDLETLRRTHERYMAKILRYGDKELGRIRGIKSPKVIAWAVTEEMPRCSEPAYAAEYESIWQDEYEREQGHSTGQTMCLCTGHQIGIVPSLAKPGDVLIRFSDCSAAIVMRPRTDTTEDEQTSFLLVGRADAAEVVYKNTAKETTARAVYVDLDLDTLQLITASIAIGK</sequence>
<organism evidence="1 2">
    <name type="scientific">Hypoxylon rubiginosum</name>
    <dbReference type="NCBI Taxonomy" id="110542"/>
    <lineage>
        <taxon>Eukaryota</taxon>
        <taxon>Fungi</taxon>
        <taxon>Dikarya</taxon>
        <taxon>Ascomycota</taxon>
        <taxon>Pezizomycotina</taxon>
        <taxon>Sordariomycetes</taxon>
        <taxon>Xylariomycetidae</taxon>
        <taxon>Xylariales</taxon>
        <taxon>Hypoxylaceae</taxon>
        <taxon>Hypoxylon</taxon>
    </lineage>
</organism>
<protein>
    <submittedName>
        <fullName evidence="1">Heterokaryon incompatibility protein-domain-containing protein</fullName>
    </submittedName>
</protein>
<dbReference type="EMBL" id="MU393641">
    <property type="protein sequence ID" value="KAI4859327.1"/>
    <property type="molecule type" value="Genomic_DNA"/>
</dbReference>
<accession>A0ACB9YIU4</accession>
<evidence type="ECO:0000313" key="2">
    <source>
        <dbReference type="Proteomes" id="UP001497700"/>
    </source>
</evidence>
<gene>
    <name evidence="1" type="ORF">F4820DRAFT_174129</name>
</gene>
<name>A0ACB9YIU4_9PEZI</name>
<reference evidence="1 2" key="1">
    <citation type="journal article" date="2022" name="New Phytol.">
        <title>Ecological generalism drives hyperdiversity of secondary metabolite gene clusters in xylarialean endophytes.</title>
        <authorList>
            <person name="Franco M.E.E."/>
            <person name="Wisecaver J.H."/>
            <person name="Arnold A.E."/>
            <person name="Ju Y.M."/>
            <person name="Slot J.C."/>
            <person name="Ahrendt S."/>
            <person name="Moore L.P."/>
            <person name="Eastman K.E."/>
            <person name="Scott K."/>
            <person name="Konkel Z."/>
            <person name="Mondo S.J."/>
            <person name="Kuo A."/>
            <person name="Hayes R.D."/>
            <person name="Haridas S."/>
            <person name="Andreopoulos B."/>
            <person name="Riley R."/>
            <person name="LaButti K."/>
            <person name="Pangilinan J."/>
            <person name="Lipzen A."/>
            <person name="Amirebrahimi M."/>
            <person name="Yan J."/>
            <person name="Adam C."/>
            <person name="Keymanesh K."/>
            <person name="Ng V."/>
            <person name="Louie K."/>
            <person name="Northen T."/>
            <person name="Drula E."/>
            <person name="Henrissat B."/>
            <person name="Hsieh H.M."/>
            <person name="Youens-Clark K."/>
            <person name="Lutzoni F."/>
            <person name="Miadlikowska J."/>
            <person name="Eastwood D.C."/>
            <person name="Hamelin R.C."/>
            <person name="Grigoriev I.V."/>
            <person name="U'Ren J.M."/>
        </authorList>
    </citation>
    <scope>NUCLEOTIDE SEQUENCE [LARGE SCALE GENOMIC DNA]</scope>
    <source>
        <strain evidence="1 2">CBS 119005</strain>
    </source>
</reference>